<feature type="region of interest" description="Disordered" evidence="2">
    <location>
        <begin position="1"/>
        <end position="27"/>
    </location>
</feature>
<evidence type="ECO:0000313" key="4">
    <source>
        <dbReference type="Proteomes" id="UP001162891"/>
    </source>
</evidence>
<organism evidence="3 4">
    <name type="scientific">Anaeromyxobacter oryzae</name>
    <dbReference type="NCBI Taxonomy" id="2918170"/>
    <lineage>
        <taxon>Bacteria</taxon>
        <taxon>Pseudomonadati</taxon>
        <taxon>Myxococcota</taxon>
        <taxon>Myxococcia</taxon>
        <taxon>Myxococcales</taxon>
        <taxon>Cystobacterineae</taxon>
        <taxon>Anaeromyxobacteraceae</taxon>
        <taxon>Anaeromyxobacter</taxon>
    </lineage>
</organism>
<dbReference type="InterPro" id="IPR008969">
    <property type="entry name" value="CarboxyPept-like_regulatory"/>
</dbReference>
<dbReference type="Pfam" id="PF13620">
    <property type="entry name" value="CarboxypepD_reg"/>
    <property type="match status" value="1"/>
</dbReference>
<feature type="compositionally biased region" description="Low complexity" evidence="2">
    <location>
        <begin position="53"/>
        <end position="64"/>
    </location>
</feature>
<protein>
    <submittedName>
        <fullName evidence="3">Uncharacterized protein</fullName>
    </submittedName>
</protein>
<evidence type="ECO:0000313" key="3">
    <source>
        <dbReference type="EMBL" id="BDG06313.1"/>
    </source>
</evidence>
<sequence length="932" mass="93524">MVTGSGEGHELQAAGGAGPRNGHGRTWGAMKRHRATWGGAMLACVLASCAGEKGPAGPKGDPGQPGAPGAPGAPASTTGILAGSVTDSVAGDPLSGVVVTAADSAGAVLGTATTGADGRFALTVVAGPMEVSFQEPFHTSPSPLPVGVIAGRTLALAVTLSESGSGRPSVSIAAPGNDVGYGATVQLTATASDPNGDALTYAWSNATSPALGAVSGAGATGSVAMPTLAEAFAFRADPGNPGQFVSGYRLEDRLGVLPITGDARGQVIATVTVLDGRGQSASASLTLSAASVSPGLRDVAVGTRVYLNSGHDAGNAWSLTAVPGGSSAALDDATSRTPSFVADVAGEYDLSESAGALILRAGSWRGMIAGGSGDTVAVESDCTLCHQGTIAPDVFTPWRSTGHATQLTRGIDGKLGASYSASCVECHSVGYDTGAFNGGFDDAATAAGWTFPTALLSTNWEEMLATAPTVARLANVQCESCHGPQNSVAHTLTWVNGVSTPFLSPRVSYAAEACAPCHGSGAHHIYSEWATPAAPDASGVAMGHSNRTAATTIGSGPTGLNASCGRCHTAQGYGLYVGLLLQGKVALNSVPASVLAQVTAANAEPVTCSACHDPHDATNPNQLRLYGDTPLLPSGFAGHGLGKGAVCVSCHNSRNGVQTGSDALTYLHEDGEPYNAGNPTGYSAPHQACQGDVFAGRNAYFLGASLPMTSRHAAVQDTCVGCHMELQPEGYLAHGAPARSGHLFRILDQDRAALCSGCHGSNVDGEGIQAQVEAQLDSLAAALGAAAKARMNAIAGGVIRVRAWDGATDLYSSTSASNVAVDVVANPVSSVGVEEIHGQVGLVVTLTTPVTIPFVDASGQPAGSKTMSTFGVQLGALKDGQATPAVLYGLTGNFVRAGWNYFLVHGDASKGLHNPSFVTAVLNASVRRDLSN</sequence>
<gene>
    <name evidence="3" type="ORF">AMOR_53090</name>
</gene>
<reference evidence="4" key="1">
    <citation type="journal article" date="2022" name="Int. J. Syst. Evol. Microbiol.">
        <title>Anaeromyxobacter oryzae sp. nov., Anaeromyxobacter diazotrophicus sp. nov. and Anaeromyxobacter paludicola sp. nov., isolated from paddy soils.</title>
        <authorList>
            <person name="Itoh H."/>
            <person name="Xu Z."/>
            <person name="Mise K."/>
            <person name="Masuda Y."/>
            <person name="Ushijima N."/>
            <person name="Hayakawa C."/>
            <person name="Shiratori Y."/>
            <person name="Senoo K."/>
        </authorList>
    </citation>
    <scope>NUCLEOTIDE SEQUENCE [LARGE SCALE GENOMIC DNA]</scope>
    <source>
        <strain evidence="4">Red232</strain>
    </source>
</reference>
<dbReference type="SUPFAM" id="SSF49464">
    <property type="entry name" value="Carboxypeptidase regulatory domain-like"/>
    <property type="match status" value="1"/>
</dbReference>
<dbReference type="InterPro" id="IPR013783">
    <property type="entry name" value="Ig-like_fold"/>
</dbReference>
<dbReference type="SUPFAM" id="SSF48695">
    <property type="entry name" value="Multiheme cytochromes"/>
    <property type="match status" value="1"/>
</dbReference>
<keyword evidence="4" id="KW-1185">Reference proteome</keyword>
<keyword evidence="1" id="KW-0732">Signal</keyword>
<dbReference type="Gene3D" id="1.10.1130.10">
    <property type="entry name" value="Flavocytochrome C3, Chain A"/>
    <property type="match status" value="2"/>
</dbReference>
<dbReference type="Gene3D" id="2.60.40.1120">
    <property type="entry name" value="Carboxypeptidase-like, regulatory domain"/>
    <property type="match status" value="1"/>
</dbReference>
<dbReference type="EMBL" id="AP025591">
    <property type="protein sequence ID" value="BDG06313.1"/>
    <property type="molecule type" value="Genomic_DNA"/>
</dbReference>
<dbReference type="InterPro" id="IPR036280">
    <property type="entry name" value="Multihaem_cyt_sf"/>
</dbReference>
<dbReference type="Proteomes" id="UP001162891">
    <property type="component" value="Chromosome"/>
</dbReference>
<dbReference type="PANTHER" id="PTHR35038:SF8">
    <property type="entry name" value="C-TYPE POLYHEME CYTOCHROME OMCC"/>
    <property type="match status" value="1"/>
</dbReference>
<name>A0ABM7X3D7_9BACT</name>
<feature type="region of interest" description="Disordered" evidence="2">
    <location>
        <begin position="53"/>
        <end position="79"/>
    </location>
</feature>
<dbReference type="Gene3D" id="2.60.40.10">
    <property type="entry name" value="Immunoglobulins"/>
    <property type="match status" value="1"/>
</dbReference>
<dbReference type="InterPro" id="IPR051829">
    <property type="entry name" value="Multiheme_Cytochr_ET"/>
</dbReference>
<accession>A0ABM7X3D7</accession>
<evidence type="ECO:0000256" key="1">
    <source>
        <dbReference type="ARBA" id="ARBA00022729"/>
    </source>
</evidence>
<evidence type="ECO:0000256" key="2">
    <source>
        <dbReference type="SAM" id="MobiDB-lite"/>
    </source>
</evidence>
<proteinExistence type="predicted"/>
<dbReference type="PANTHER" id="PTHR35038">
    <property type="entry name" value="DISSIMILATORY SULFITE REDUCTASE SIRA"/>
    <property type="match status" value="1"/>
</dbReference>